<gene>
    <name evidence="2" type="primary">LOC111085030</name>
</gene>
<sequence length="106" mass="12243">MESFWNVLALKGLQPVTLKGISGPDLFEPLRRPGDMYIDYKTRISWLVAATGPWFLRKSFVKILVHSLVGEGVIISKTLNFSWRREVCKLNFVETLLKVTETRKLF</sequence>
<evidence type="ECO:0000313" key="2">
    <source>
        <dbReference type="RefSeq" id="XP_022237712.1"/>
    </source>
</evidence>
<accession>A0ABM1S257</accession>
<reference evidence="2" key="1">
    <citation type="submission" date="2025-08" db="UniProtKB">
        <authorList>
            <consortium name="RefSeq"/>
        </authorList>
    </citation>
    <scope>IDENTIFICATION</scope>
    <source>
        <tissue evidence="2">Muscle</tissue>
    </source>
</reference>
<organism evidence="1 2">
    <name type="scientific">Limulus polyphemus</name>
    <name type="common">Atlantic horseshoe crab</name>
    <dbReference type="NCBI Taxonomy" id="6850"/>
    <lineage>
        <taxon>Eukaryota</taxon>
        <taxon>Metazoa</taxon>
        <taxon>Ecdysozoa</taxon>
        <taxon>Arthropoda</taxon>
        <taxon>Chelicerata</taxon>
        <taxon>Merostomata</taxon>
        <taxon>Xiphosura</taxon>
        <taxon>Limulidae</taxon>
        <taxon>Limulus</taxon>
    </lineage>
</organism>
<protein>
    <submittedName>
        <fullName evidence="2">Uncharacterized protein LOC111085030 isoform X1</fullName>
    </submittedName>
</protein>
<keyword evidence="1" id="KW-1185">Reference proteome</keyword>
<dbReference type="Proteomes" id="UP000694941">
    <property type="component" value="Unplaced"/>
</dbReference>
<dbReference type="GeneID" id="111085030"/>
<dbReference type="RefSeq" id="XP_022237712.1">
    <property type="nucleotide sequence ID" value="XM_022382004.1"/>
</dbReference>
<proteinExistence type="predicted"/>
<name>A0ABM1S257_LIMPO</name>
<evidence type="ECO:0000313" key="1">
    <source>
        <dbReference type="Proteomes" id="UP000694941"/>
    </source>
</evidence>